<keyword evidence="2" id="KW-1185">Reference proteome</keyword>
<evidence type="ECO:0000313" key="2">
    <source>
        <dbReference type="Proteomes" id="UP000002358"/>
    </source>
</evidence>
<dbReference type="InParanoid" id="A0A7M7QEC9"/>
<dbReference type="AlphaFoldDB" id="A0A7M7QEC9"/>
<dbReference type="KEGG" id="nvi:107981772"/>
<organism evidence="1 2">
    <name type="scientific">Nasonia vitripennis</name>
    <name type="common">Parasitic wasp</name>
    <dbReference type="NCBI Taxonomy" id="7425"/>
    <lineage>
        <taxon>Eukaryota</taxon>
        <taxon>Metazoa</taxon>
        <taxon>Ecdysozoa</taxon>
        <taxon>Arthropoda</taxon>
        <taxon>Hexapoda</taxon>
        <taxon>Insecta</taxon>
        <taxon>Pterygota</taxon>
        <taxon>Neoptera</taxon>
        <taxon>Endopterygota</taxon>
        <taxon>Hymenoptera</taxon>
        <taxon>Apocrita</taxon>
        <taxon>Proctotrupomorpha</taxon>
        <taxon>Chalcidoidea</taxon>
        <taxon>Pteromalidae</taxon>
        <taxon>Pteromalinae</taxon>
        <taxon>Nasonia</taxon>
    </lineage>
</organism>
<dbReference type="RefSeq" id="XP_031784160.1">
    <property type="nucleotide sequence ID" value="XM_031928300.1"/>
</dbReference>
<proteinExistence type="predicted"/>
<sequence length="186" mass="21825">MLAFYERAKILGAEHMIDRPLLFHLSKRKSIMAPRVNDYPNFEIAKRMANIFLEDDDEPVISDRELDGLLIWNLLYRVRLIRFEEVYSWFMPDFPGFTLSVLYERALSLCQPGKEDIITDAILAAREEEDVTEDFILTAINQLLFFMLAPGDIRRPPLNVRPDPNSDDIDHPLYIQWCVENHQELV</sequence>
<accession>A0A7M7QEC9</accession>
<dbReference type="EnsemblMetazoa" id="XM_031928300">
    <property type="protein sequence ID" value="XP_031784160"/>
    <property type="gene ID" value="LOC107981772"/>
</dbReference>
<reference evidence="1" key="1">
    <citation type="submission" date="2021-01" db="UniProtKB">
        <authorList>
            <consortium name="EnsemblMetazoa"/>
        </authorList>
    </citation>
    <scope>IDENTIFICATION</scope>
</reference>
<protein>
    <submittedName>
        <fullName evidence="1">Uncharacterized protein</fullName>
    </submittedName>
</protein>
<dbReference type="SMR" id="A0A7M7QEC9"/>
<dbReference type="Proteomes" id="UP000002358">
    <property type="component" value="Unassembled WGS sequence"/>
</dbReference>
<name>A0A7M7QEC9_NASVI</name>
<evidence type="ECO:0000313" key="1">
    <source>
        <dbReference type="EnsemblMetazoa" id="XP_031784160"/>
    </source>
</evidence>
<dbReference type="GeneID" id="107981772"/>